<gene>
    <name evidence="1" type="ORF">QAD02_011484</name>
</gene>
<evidence type="ECO:0000313" key="2">
    <source>
        <dbReference type="Proteomes" id="UP001239111"/>
    </source>
</evidence>
<proteinExistence type="predicted"/>
<name>A0ACC2NWV9_9HYME</name>
<organism evidence="1 2">
    <name type="scientific">Eretmocerus hayati</name>
    <dbReference type="NCBI Taxonomy" id="131215"/>
    <lineage>
        <taxon>Eukaryota</taxon>
        <taxon>Metazoa</taxon>
        <taxon>Ecdysozoa</taxon>
        <taxon>Arthropoda</taxon>
        <taxon>Hexapoda</taxon>
        <taxon>Insecta</taxon>
        <taxon>Pterygota</taxon>
        <taxon>Neoptera</taxon>
        <taxon>Endopterygota</taxon>
        <taxon>Hymenoptera</taxon>
        <taxon>Apocrita</taxon>
        <taxon>Proctotrupomorpha</taxon>
        <taxon>Chalcidoidea</taxon>
        <taxon>Aphelinidae</taxon>
        <taxon>Aphelininae</taxon>
        <taxon>Eretmocerus</taxon>
    </lineage>
</organism>
<dbReference type="EMBL" id="CM056742">
    <property type="protein sequence ID" value="KAJ8675698.1"/>
    <property type="molecule type" value="Genomic_DNA"/>
</dbReference>
<comment type="caution">
    <text evidence="1">The sequence shown here is derived from an EMBL/GenBank/DDBJ whole genome shotgun (WGS) entry which is preliminary data.</text>
</comment>
<evidence type="ECO:0000313" key="1">
    <source>
        <dbReference type="EMBL" id="KAJ8675698.1"/>
    </source>
</evidence>
<keyword evidence="2" id="KW-1185">Reference proteome</keyword>
<dbReference type="Proteomes" id="UP001239111">
    <property type="component" value="Chromosome 2"/>
</dbReference>
<reference evidence="1" key="1">
    <citation type="submission" date="2023-04" db="EMBL/GenBank/DDBJ databases">
        <title>A chromosome-level genome assembly of the parasitoid wasp Eretmocerus hayati.</title>
        <authorList>
            <person name="Zhong Y."/>
            <person name="Liu S."/>
            <person name="Liu Y."/>
        </authorList>
    </citation>
    <scope>NUCLEOTIDE SEQUENCE</scope>
    <source>
        <strain evidence="1">ZJU_SS_LIU_2023</strain>
    </source>
</reference>
<sequence length="283" mass="31122">MNIIAKTRLIGVQKQGESLRRDFGTILRSVARGVDHTPGGNADVPVTVSNSQCTPSGSNKRKKFSLPSENAKEKRRLKRKGLRVRVQRTDQTPQDAIVVKQKPESATYAETLELMKSKVDGAFAGGEFNKTEAADIRDIDLDTTSAEVARAIQDALPDGGNEEVTFKVLRPAYRGTQLSVPVLSVAAAEPLLQEGHIRIGWVNARIKERESQRALHFGKRETVRDPVPKETEEETASCQQANLNRSGRTYDLLASDGAKKGINMLLCNMYSGYKPESGHPDPQ</sequence>
<accession>A0ACC2NWV9</accession>
<protein>
    <submittedName>
        <fullName evidence="1">Uncharacterized protein</fullName>
    </submittedName>
</protein>